<reference evidence="1 2" key="2">
    <citation type="submission" date="2020-07" db="EMBL/GenBank/DDBJ databases">
        <title>Genome assembly of wild tea tree DASZ reveals pedigree and selection history of tea varieties.</title>
        <authorList>
            <person name="Zhang W."/>
        </authorList>
    </citation>
    <scope>NUCLEOTIDE SEQUENCE [LARGE SCALE GENOMIC DNA]</scope>
    <source>
        <strain evidence="2">cv. G240</strain>
        <tissue evidence="1">Leaf</tissue>
    </source>
</reference>
<comment type="caution">
    <text evidence="1">The sequence shown here is derived from an EMBL/GenBank/DDBJ whole genome shotgun (WGS) entry which is preliminary data.</text>
</comment>
<organism evidence="1 2">
    <name type="scientific">Camellia sinensis</name>
    <name type="common">Tea plant</name>
    <name type="synonym">Thea sinensis</name>
    <dbReference type="NCBI Taxonomy" id="4442"/>
    <lineage>
        <taxon>Eukaryota</taxon>
        <taxon>Viridiplantae</taxon>
        <taxon>Streptophyta</taxon>
        <taxon>Embryophyta</taxon>
        <taxon>Tracheophyta</taxon>
        <taxon>Spermatophyta</taxon>
        <taxon>Magnoliopsida</taxon>
        <taxon>eudicotyledons</taxon>
        <taxon>Gunneridae</taxon>
        <taxon>Pentapetalae</taxon>
        <taxon>asterids</taxon>
        <taxon>Ericales</taxon>
        <taxon>Theaceae</taxon>
        <taxon>Camellia</taxon>
    </lineage>
</organism>
<evidence type="ECO:0000313" key="2">
    <source>
        <dbReference type="Proteomes" id="UP000593564"/>
    </source>
</evidence>
<dbReference type="Proteomes" id="UP000593564">
    <property type="component" value="Unassembled WGS sequence"/>
</dbReference>
<reference evidence="2" key="1">
    <citation type="journal article" date="2020" name="Nat. Commun.">
        <title>Genome assembly of wild tea tree DASZ reveals pedigree and selection history of tea varieties.</title>
        <authorList>
            <person name="Zhang W."/>
            <person name="Zhang Y."/>
            <person name="Qiu H."/>
            <person name="Guo Y."/>
            <person name="Wan H."/>
            <person name="Zhang X."/>
            <person name="Scossa F."/>
            <person name="Alseekh S."/>
            <person name="Zhang Q."/>
            <person name="Wang P."/>
            <person name="Xu L."/>
            <person name="Schmidt M.H."/>
            <person name="Jia X."/>
            <person name="Li D."/>
            <person name="Zhu A."/>
            <person name="Guo F."/>
            <person name="Chen W."/>
            <person name="Ni D."/>
            <person name="Usadel B."/>
            <person name="Fernie A.R."/>
            <person name="Wen W."/>
        </authorList>
    </citation>
    <scope>NUCLEOTIDE SEQUENCE [LARGE SCALE GENOMIC DNA]</scope>
    <source>
        <strain evidence="2">cv. G240</strain>
    </source>
</reference>
<evidence type="ECO:0000313" key="1">
    <source>
        <dbReference type="EMBL" id="KAF5932864.1"/>
    </source>
</evidence>
<sequence length="53" mass="5801">MAIKLFTSHVSPLKIKLGSEVNQINEIVPTLIKVPKVLQSTIAIKLFTSQVSP</sequence>
<name>A0A7J7G0R8_CAMSI</name>
<keyword evidence="2" id="KW-1185">Reference proteome</keyword>
<gene>
    <name evidence="1" type="ORF">HYC85_029035</name>
</gene>
<proteinExistence type="predicted"/>
<dbReference type="EMBL" id="JACBKZ010000014">
    <property type="protein sequence ID" value="KAF5932864.1"/>
    <property type="molecule type" value="Genomic_DNA"/>
</dbReference>
<accession>A0A7J7G0R8</accession>
<dbReference type="AlphaFoldDB" id="A0A7J7G0R8"/>
<protein>
    <submittedName>
        <fullName evidence="1">Uncharacterized protein</fullName>
    </submittedName>
</protein>